<proteinExistence type="predicted"/>
<keyword evidence="3" id="KW-1185">Reference proteome</keyword>
<feature type="compositionally biased region" description="Low complexity" evidence="1">
    <location>
        <begin position="34"/>
        <end position="54"/>
    </location>
</feature>
<gene>
    <name evidence="2" type="ORF">SUNI508_00972</name>
</gene>
<protein>
    <submittedName>
        <fullName evidence="2">AGC-kinase C-terminal domain-containing protein</fullName>
    </submittedName>
</protein>
<evidence type="ECO:0000256" key="1">
    <source>
        <dbReference type="SAM" id="MobiDB-lite"/>
    </source>
</evidence>
<feature type="region of interest" description="Disordered" evidence="1">
    <location>
        <begin position="134"/>
        <end position="169"/>
    </location>
</feature>
<comment type="caution">
    <text evidence="2">The sequence shown here is derived from an EMBL/GenBank/DDBJ whole genome shotgun (WGS) entry which is preliminary data.</text>
</comment>
<accession>A0ABR2V2Z2</accession>
<organism evidence="2 3">
    <name type="scientific">Seiridium unicorne</name>
    <dbReference type="NCBI Taxonomy" id="138068"/>
    <lineage>
        <taxon>Eukaryota</taxon>
        <taxon>Fungi</taxon>
        <taxon>Dikarya</taxon>
        <taxon>Ascomycota</taxon>
        <taxon>Pezizomycotina</taxon>
        <taxon>Sordariomycetes</taxon>
        <taxon>Xylariomycetidae</taxon>
        <taxon>Amphisphaeriales</taxon>
        <taxon>Sporocadaceae</taxon>
        <taxon>Seiridium</taxon>
    </lineage>
</organism>
<dbReference type="EMBL" id="JARVKF010000223">
    <property type="protein sequence ID" value="KAK9420881.1"/>
    <property type="molecule type" value="Genomic_DNA"/>
</dbReference>
<sequence>MAPTLFHKKSKVSLRDKPITVIINDHGYVKHSRSMSTTSSISTSSSTLSSQSKSRSYDPLSLHPPLSFNTSPVIQEDEEEEEHQNHEHQSNADYDDLESPLEYYFNQDKRRRTYVYDQNVQWPLKDWQSVPPGLATTDDNEMRRHTVPRTDSSSSTLSQRRPLKETMSPLEAYVKRGEWKRRGIVFGLDETGEDEQTKHFEVNPFELAG</sequence>
<dbReference type="Proteomes" id="UP001408356">
    <property type="component" value="Unassembled WGS sequence"/>
</dbReference>
<name>A0ABR2V2Z2_9PEZI</name>
<feature type="compositionally biased region" description="Polar residues" evidence="1">
    <location>
        <begin position="149"/>
        <end position="159"/>
    </location>
</feature>
<evidence type="ECO:0000313" key="3">
    <source>
        <dbReference type="Proteomes" id="UP001408356"/>
    </source>
</evidence>
<feature type="region of interest" description="Disordered" evidence="1">
    <location>
        <begin position="32"/>
        <end position="98"/>
    </location>
</feature>
<reference evidence="2 3" key="1">
    <citation type="journal article" date="2024" name="J. Plant Pathol.">
        <title>Sequence and assembly of the genome of Seiridium unicorne, isolate CBS 538.82, causal agent of cypress canker disease.</title>
        <authorList>
            <person name="Scali E."/>
            <person name="Rocca G.D."/>
            <person name="Danti R."/>
            <person name="Garbelotto M."/>
            <person name="Barberini S."/>
            <person name="Baroncelli R."/>
            <person name="Emiliani G."/>
        </authorList>
    </citation>
    <scope>NUCLEOTIDE SEQUENCE [LARGE SCALE GENOMIC DNA]</scope>
    <source>
        <strain evidence="2 3">BM-138-508</strain>
    </source>
</reference>
<evidence type="ECO:0000313" key="2">
    <source>
        <dbReference type="EMBL" id="KAK9420881.1"/>
    </source>
</evidence>